<reference evidence="2" key="1">
    <citation type="journal article" date="2020" name="Stud. Mycol.">
        <title>101 Dothideomycetes genomes: a test case for predicting lifestyles and emergence of pathogens.</title>
        <authorList>
            <person name="Haridas S."/>
            <person name="Albert R."/>
            <person name="Binder M."/>
            <person name="Bloem J."/>
            <person name="Labutti K."/>
            <person name="Salamov A."/>
            <person name="Andreopoulos B."/>
            <person name="Baker S."/>
            <person name="Barry K."/>
            <person name="Bills G."/>
            <person name="Bluhm B."/>
            <person name="Cannon C."/>
            <person name="Castanera R."/>
            <person name="Culley D."/>
            <person name="Daum C."/>
            <person name="Ezra D."/>
            <person name="Gonzalez J."/>
            <person name="Henrissat B."/>
            <person name="Kuo A."/>
            <person name="Liang C."/>
            <person name="Lipzen A."/>
            <person name="Lutzoni F."/>
            <person name="Magnuson J."/>
            <person name="Mondo S."/>
            <person name="Nolan M."/>
            <person name="Ohm R."/>
            <person name="Pangilinan J."/>
            <person name="Park H.-J."/>
            <person name="Ramirez L."/>
            <person name="Alfaro M."/>
            <person name="Sun H."/>
            <person name="Tritt A."/>
            <person name="Yoshinaga Y."/>
            <person name="Zwiers L.-H."/>
            <person name="Turgeon B."/>
            <person name="Goodwin S."/>
            <person name="Spatafora J."/>
            <person name="Crous P."/>
            <person name="Grigoriev I."/>
        </authorList>
    </citation>
    <scope>NUCLEOTIDE SEQUENCE</scope>
    <source>
        <strain evidence="2">CBS 113979</strain>
    </source>
</reference>
<dbReference type="OrthoDB" id="5325276at2759"/>
<proteinExistence type="predicted"/>
<feature type="compositionally biased region" description="Gly residues" evidence="1">
    <location>
        <begin position="724"/>
        <end position="735"/>
    </location>
</feature>
<feature type="compositionally biased region" description="Polar residues" evidence="1">
    <location>
        <begin position="230"/>
        <end position="251"/>
    </location>
</feature>
<feature type="compositionally biased region" description="Basic and acidic residues" evidence="1">
    <location>
        <begin position="672"/>
        <end position="681"/>
    </location>
</feature>
<evidence type="ECO:0000256" key="1">
    <source>
        <dbReference type="SAM" id="MobiDB-lite"/>
    </source>
</evidence>
<organism evidence="2 3">
    <name type="scientific">Aulographum hederae CBS 113979</name>
    <dbReference type="NCBI Taxonomy" id="1176131"/>
    <lineage>
        <taxon>Eukaryota</taxon>
        <taxon>Fungi</taxon>
        <taxon>Dikarya</taxon>
        <taxon>Ascomycota</taxon>
        <taxon>Pezizomycotina</taxon>
        <taxon>Dothideomycetes</taxon>
        <taxon>Pleosporomycetidae</taxon>
        <taxon>Aulographales</taxon>
        <taxon>Aulographaceae</taxon>
    </lineage>
</organism>
<dbReference type="PANTHER" id="PTHR38703:SF1">
    <property type="entry name" value="ALLERGEN"/>
    <property type="match status" value="1"/>
</dbReference>
<feature type="compositionally biased region" description="Basic and acidic residues" evidence="1">
    <location>
        <begin position="17"/>
        <end position="29"/>
    </location>
</feature>
<feature type="compositionally biased region" description="Low complexity" evidence="1">
    <location>
        <begin position="648"/>
        <end position="668"/>
    </location>
</feature>
<feature type="compositionally biased region" description="Low complexity" evidence="1">
    <location>
        <begin position="257"/>
        <end position="278"/>
    </location>
</feature>
<feature type="compositionally biased region" description="Basic and acidic residues" evidence="1">
    <location>
        <begin position="539"/>
        <end position="551"/>
    </location>
</feature>
<sequence>MSASLRRLTAKIRRRREHGDETDAKDPRPRLASRRQRSFDALKRFSAPPQSGRHTSLGTRDHSSRDAFSGARTGHSSGQPSARSSTHRPSTAPNAADTEQNDFNTPSGDTIRLVRLDTSSTAASGRRLSLGGDPALMTKPSHKRYSEDVAERNMLDRGKSYYRDGRLSLTNSTAPPIIPPLSPETAFSESFADRGLELSGGLGNQAAQRYPMSTNEHMQHHIVQSPYDSQGLYNSQLSTPSDGQPPTQGQTLKDFMEPQSQPSPSLSKLSSTRSSECSPKSTTPIHQTLSYMDGTTYVPLAEQSSNRLSTSKDQPYLVEGAKSAPSLTDVVDLTNTTDTTIHETVAPAVVHETIHPTTHHIREEVITREIHNHTYIHRILPIVDVEVLPTKHYTLDPSDSGKLIEIDPKDIPDRVDPVSGGSKNWTVLETVSREENGDDVLKRIRGEGWEEWEKGEGKRQENYKEYIGEDGVPRTETTWIHLPVFEVPVAAEDGAPYIEQKLPNGDHDSAVAGNAHSKMFEADVDETADTLKDLAITGKENEKDSPAKEFNYHVNPPTIIRPYSQAPKRTMPGSWRTTSSHTSDGPGLQQLDALSLNRDVENPVKPLNLTTTRDRSTAFGETSTSTSTSASDTSSTSQSRENSPPQPQAQSRQPPTTPSKTTPNPLTPSIRPSEKPSERLSLDGTPKTTVTGSLSDDDDGRVLRSGGGGGSGSPRTQKKETMTGGDGGAVGLGMGVGMMGNKWARAAG</sequence>
<accession>A0A6G1H8P3</accession>
<feature type="region of interest" description="Disordered" evidence="1">
    <location>
        <begin position="230"/>
        <end position="287"/>
    </location>
</feature>
<feature type="compositionally biased region" description="Polar residues" evidence="1">
    <location>
        <begin position="74"/>
        <end position="108"/>
    </location>
</feature>
<dbReference type="PANTHER" id="PTHR38703">
    <property type="entry name" value="CHROMOSOME 8, WHOLE GENOME SHOTGUN SEQUENCE"/>
    <property type="match status" value="1"/>
</dbReference>
<evidence type="ECO:0000313" key="2">
    <source>
        <dbReference type="EMBL" id="KAF1989328.1"/>
    </source>
</evidence>
<protein>
    <submittedName>
        <fullName evidence="2">Uncharacterized protein</fullName>
    </submittedName>
</protein>
<dbReference type="EMBL" id="ML977145">
    <property type="protein sequence ID" value="KAF1989328.1"/>
    <property type="molecule type" value="Genomic_DNA"/>
</dbReference>
<keyword evidence="3" id="KW-1185">Reference proteome</keyword>
<evidence type="ECO:0000313" key="3">
    <source>
        <dbReference type="Proteomes" id="UP000800041"/>
    </source>
</evidence>
<dbReference type="AlphaFoldDB" id="A0A6G1H8P3"/>
<gene>
    <name evidence="2" type="ORF">K402DRAFT_461217</name>
</gene>
<feature type="compositionally biased region" description="Low complexity" evidence="1">
    <location>
        <begin position="622"/>
        <end position="639"/>
    </location>
</feature>
<feature type="region of interest" description="Disordered" evidence="1">
    <location>
        <begin position="538"/>
        <end position="735"/>
    </location>
</feature>
<feature type="compositionally biased region" description="Polar residues" evidence="1">
    <location>
        <begin position="48"/>
        <end position="58"/>
    </location>
</feature>
<name>A0A6G1H8P3_9PEZI</name>
<feature type="region of interest" description="Disordered" evidence="1">
    <location>
        <begin position="1"/>
        <end position="147"/>
    </location>
</feature>
<dbReference type="Proteomes" id="UP000800041">
    <property type="component" value="Unassembled WGS sequence"/>
</dbReference>